<evidence type="ECO:0000259" key="2">
    <source>
        <dbReference type="PROSITE" id="PS50802"/>
    </source>
</evidence>
<sequence length="373" mass="41050">MGEDLGLERLVDAEWNRIKKDVKRRVDANKAQFGGGIADRYVEVCKMEIKYKKQKKEGKFDMAFYSLHLYLACVLAASLHKPQPTGPSYEKQAKDVMDMVNMLQSEMNFCMEGVKGQLRVLFKNQIAADLPSAPPAATAVAMAAPIVPQPKRPTSYTAEQARSALDALRIDGRPTNVNLYGMDIGPPSAPAPQARPPPAAVSAPAPATPIQPPPSYASVKKPAQYLNVRRVMGDGNCAFRAIAQGRANGSLNPQMELQRALELRRTATQELQRRAGEEMTGTGLTVEQLVLMKDTKFPTYNEYIRAMSKSEHAGETEFLLLSERLGINIAIYTPEGGSYSHLITYGKANSEAIKLLWQRGKVSEAGNHYDLLL</sequence>
<accession>A0A7S2RU33</accession>
<protein>
    <recommendedName>
        <fullName evidence="2">OTU domain-containing protein</fullName>
    </recommendedName>
</protein>
<evidence type="ECO:0000256" key="1">
    <source>
        <dbReference type="SAM" id="MobiDB-lite"/>
    </source>
</evidence>
<reference evidence="3" key="1">
    <citation type="submission" date="2021-01" db="EMBL/GenBank/DDBJ databases">
        <authorList>
            <person name="Corre E."/>
            <person name="Pelletier E."/>
            <person name="Niang G."/>
            <person name="Scheremetjew M."/>
            <person name="Finn R."/>
            <person name="Kale V."/>
            <person name="Holt S."/>
            <person name="Cochrane G."/>
            <person name="Meng A."/>
            <person name="Brown T."/>
            <person name="Cohen L."/>
        </authorList>
    </citation>
    <scope>NUCLEOTIDE SEQUENCE</scope>
    <source>
        <strain evidence="3">NY070348D</strain>
    </source>
</reference>
<dbReference type="SUPFAM" id="SSF54001">
    <property type="entry name" value="Cysteine proteinases"/>
    <property type="match status" value="1"/>
</dbReference>
<dbReference type="Gene3D" id="3.90.70.80">
    <property type="match status" value="1"/>
</dbReference>
<proteinExistence type="predicted"/>
<dbReference type="InterPro" id="IPR003323">
    <property type="entry name" value="OTU_dom"/>
</dbReference>
<dbReference type="EMBL" id="HBHK01011227">
    <property type="protein sequence ID" value="CAD9680746.1"/>
    <property type="molecule type" value="Transcribed_RNA"/>
</dbReference>
<dbReference type="Pfam" id="PF02338">
    <property type="entry name" value="OTU"/>
    <property type="match status" value="1"/>
</dbReference>
<feature type="domain" description="OTU" evidence="2">
    <location>
        <begin position="226"/>
        <end position="373"/>
    </location>
</feature>
<feature type="region of interest" description="Disordered" evidence="1">
    <location>
        <begin position="185"/>
        <end position="218"/>
    </location>
</feature>
<feature type="compositionally biased region" description="Pro residues" evidence="1">
    <location>
        <begin position="187"/>
        <end position="199"/>
    </location>
</feature>
<dbReference type="InterPro" id="IPR038765">
    <property type="entry name" value="Papain-like_cys_pep_sf"/>
</dbReference>
<evidence type="ECO:0000313" key="3">
    <source>
        <dbReference type="EMBL" id="CAD9680746.1"/>
    </source>
</evidence>
<name>A0A7S2RU33_9STRA</name>
<organism evidence="3">
    <name type="scientific">Mucochytrium quahogii</name>
    <dbReference type="NCBI Taxonomy" id="96639"/>
    <lineage>
        <taxon>Eukaryota</taxon>
        <taxon>Sar</taxon>
        <taxon>Stramenopiles</taxon>
        <taxon>Bigyra</taxon>
        <taxon>Labyrinthulomycetes</taxon>
        <taxon>Thraustochytrida</taxon>
        <taxon>Thraustochytriidae</taxon>
        <taxon>Mucochytrium</taxon>
    </lineage>
</organism>
<gene>
    <name evidence="3" type="ORF">QSP1433_LOCUS7022</name>
</gene>
<dbReference type="AlphaFoldDB" id="A0A7S2RU33"/>
<feature type="compositionally biased region" description="Pro residues" evidence="1">
    <location>
        <begin position="206"/>
        <end position="215"/>
    </location>
</feature>
<dbReference type="PROSITE" id="PS50802">
    <property type="entry name" value="OTU"/>
    <property type="match status" value="1"/>
</dbReference>